<dbReference type="PROSITE" id="PS51192">
    <property type="entry name" value="HELICASE_ATP_BIND_1"/>
    <property type="match status" value="1"/>
</dbReference>
<dbReference type="CDD" id="cd18787">
    <property type="entry name" value="SF2_C_DEAD"/>
    <property type="match status" value="1"/>
</dbReference>
<dbReference type="Pfam" id="PF00596">
    <property type="entry name" value="Aldolase_II"/>
    <property type="match status" value="1"/>
</dbReference>
<dbReference type="GO" id="GO:0005524">
    <property type="term" value="F:ATP binding"/>
    <property type="evidence" value="ECO:0007669"/>
    <property type="project" value="UniProtKB-UniRule"/>
</dbReference>
<dbReference type="VEuPathDB" id="FungiDB:TERG_07438"/>
<feature type="region of interest" description="Disordered" evidence="9">
    <location>
        <begin position="999"/>
        <end position="1083"/>
    </location>
</feature>
<dbReference type="SMART" id="SM00487">
    <property type="entry name" value="DEXDc"/>
    <property type="match status" value="1"/>
</dbReference>
<feature type="compositionally biased region" description="Pro residues" evidence="9">
    <location>
        <begin position="1000"/>
        <end position="1009"/>
    </location>
</feature>
<comment type="caution">
    <text evidence="12">The sequence shown here is derived from an EMBL/GenBank/DDBJ whole genome shotgun (WGS) entry which is preliminary data.</text>
</comment>
<dbReference type="SMART" id="SM00490">
    <property type="entry name" value="HELICc"/>
    <property type="match status" value="1"/>
</dbReference>
<feature type="domain" description="Helicase ATP-binding" evidence="10">
    <location>
        <begin position="550"/>
        <end position="739"/>
    </location>
</feature>
<dbReference type="Pfam" id="PF04749">
    <property type="entry name" value="PLAC8"/>
    <property type="match status" value="1"/>
</dbReference>
<dbReference type="GO" id="GO:0016787">
    <property type="term" value="F:hydrolase activity"/>
    <property type="evidence" value="ECO:0007669"/>
    <property type="project" value="UniProtKB-KW"/>
</dbReference>
<evidence type="ECO:0000259" key="11">
    <source>
        <dbReference type="PROSITE" id="PS51194"/>
    </source>
</evidence>
<feature type="region of interest" description="Disordered" evidence="9">
    <location>
        <begin position="1"/>
        <end position="20"/>
    </location>
</feature>
<keyword evidence="5 8" id="KW-0067">ATP-binding</keyword>
<dbReference type="InterPro" id="IPR014001">
    <property type="entry name" value="Helicase_ATP-bd"/>
</dbReference>
<evidence type="ECO:0000313" key="13">
    <source>
        <dbReference type="Proteomes" id="UP000243015"/>
    </source>
</evidence>
<dbReference type="AlphaFoldDB" id="A0A178F5T4"/>
<reference evidence="12 13" key="1">
    <citation type="submission" date="2016-05" db="EMBL/GenBank/DDBJ databases">
        <title>Genome sequencing of Trichophyton rubrum CMCC(F)T1i isolated from hair.</title>
        <authorList>
            <person name="Zhan P."/>
            <person name="Tao Y."/>
            <person name="Liu W."/>
        </authorList>
    </citation>
    <scope>NUCLEOTIDE SEQUENCE [LARGE SCALE GENOMIC DNA]</scope>
    <source>
        <strain evidence="13">CMCC(F)T1i</strain>
    </source>
</reference>
<evidence type="ECO:0000256" key="7">
    <source>
        <dbReference type="ARBA" id="ARBA00047984"/>
    </source>
</evidence>
<feature type="compositionally biased region" description="Basic and acidic residues" evidence="9">
    <location>
        <begin position="167"/>
        <end position="178"/>
    </location>
</feature>
<dbReference type="Pfam" id="PF00270">
    <property type="entry name" value="DEAD"/>
    <property type="match status" value="1"/>
</dbReference>
<dbReference type="PROSITE" id="PS00039">
    <property type="entry name" value="DEAD_ATP_HELICASE"/>
    <property type="match status" value="1"/>
</dbReference>
<dbReference type="PANTHER" id="PTHR24031">
    <property type="entry name" value="RNA HELICASE"/>
    <property type="match status" value="1"/>
</dbReference>
<evidence type="ECO:0000256" key="2">
    <source>
        <dbReference type="ARBA" id="ARBA00022741"/>
    </source>
</evidence>
<evidence type="ECO:0000259" key="10">
    <source>
        <dbReference type="PROSITE" id="PS51192"/>
    </source>
</evidence>
<evidence type="ECO:0000256" key="1">
    <source>
        <dbReference type="ARBA" id="ARBA00004123"/>
    </source>
</evidence>
<comment type="similarity">
    <text evidence="8">Belongs to the DEAD box helicase family.</text>
</comment>
<feature type="compositionally biased region" description="Gly residues" evidence="9">
    <location>
        <begin position="1038"/>
        <end position="1052"/>
    </location>
</feature>
<dbReference type="GO" id="GO:0003723">
    <property type="term" value="F:RNA binding"/>
    <property type="evidence" value="ECO:0007669"/>
    <property type="project" value="UniProtKB-UniRule"/>
</dbReference>
<dbReference type="SMART" id="SM01007">
    <property type="entry name" value="Aldolase_II"/>
    <property type="match status" value="1"/>
</dbReference>
<keyword evidence="3 8" id="KW-0378">Hydrolase</keyword>
<keyword evidence="4 8" id="KW-0347">Helicase</keyword>
<proteinExistence type="inferred from homology"/>
<evidence type="ECO:0000256" key="6">
    <source>
        <dbReference type="ARBA" id="ARBA00022884"/>
    </source>
</evidence>
<dbReference type="InterPro" id="IPR000629">
    <property type="entry name" value="RNA-helicase_DEAD-box_CS"/>
</dbReference>
<comment type="function">
    <text evidence="8">RNA helicase.</text>
</comment>
<dbReference type="FunFam" id="3.40.225.10:FF:000009">
    <property type="entry name" value="Class II aldolase/adducin N-terminal"/>
    <property type="match status" value="1"/>
</dbReference>
<dbReference type="GO" id="GO:0003724">
    <property type="term" value="F:RNA helicase activity"/>
    <property type="evidence" value="ECO:0007669"/>
    <property type="project" value="UniProtKB-EC"/>
</dbReference>
<evidence type="ECO:0000256" key="9">
    <source>
        <dbReference type="SAM" id="MobiDB-lite"/>
    </source>
</evidence>
<dbReference type="Gene3D" id="3.40.50.300">
    <property type="entry name" value="P-loop containing nucleotide triphosphate hydrolases"/>
    <property type="match status" value="2"/>
</dbReference>
<dbReference type="CDD" id="cd17964">
    <property type="entry name" value="DEADc_MSS116"/>
    <property type="match status" value="1"/>
</dbReference>
<dbReference type="InterPro" id="IPR001303">
    <property type="entry name" value="Aldolase_II/adducin_N"/>
</dbReference>
<dbReference type="PROSITE" id="PS51194">
    <property type="entry name" value="HELICASE_CTER"/>
    <property type="match status" value="1"/>
</dbReference>
<comment type="subcellular location">
    <subcellularLocation>
        <location evidence="1">Nucleus</location>
    </subcellularLocation>
</comment>
<dbReference type="EMBL" id="LHPM01000010">
    <property type="protein sequence ID" value="OAL67524.1"/>
    <property type="molecule type" value="Genomic_DNA"/>
</dbReference>
<dbReference type="SUPFAM" id="SSF52540">
    <property type="entry name" value="P-loop containing nucleoside triphosphate hydrolases"/>
    <property type="match status" value="2"/>
</dbReference>
<dbReference type="Pfam" id="PF00271">
    <property type="entry name" value="Helicase_C"/>
    <property type="match status" value="1"/>
</dbReference>
<dbReference type="NCBIfam" id="TIGR01571">
    <property type="entry name" value="A_thal_Cys_rich"/>
    <property type="match status" value="1"/>
</dbReference>
<dbReference type="InterPro" id="IPR001650">
    <property type="entry name" value="Helicase_C-like"/>
</dbReference>
<dbReference type="EC" id="3.6.4.13" evidence="8"/>
<evidence type="ECO:0000256" key="8">
    <source>
        <dbReference type="RuleBase" id="RU365068"/>
    </source>
</evidence>
<dbReference type="Proteomes" id="UP000243015">
    <property type="component" value="Unassembled WGS sequence"/>
</dbReference>
<sequence>MDPNSQHNTDPNMKSGFAVDSSSGMPTNKWSSPFYEFWDPVDTMLCSWCCPCFMFGRNQHRRRDPAMSGFSYFNGDGLKRIETRKQYGIEGNEVLDFAGSCCLPCCMLIQEDKEITRRTEAAGYQRTSPMSYKKRLAFIMAPPTMTSTSAPSTGDATMSLRSAPSDDAAKDEAPEMTKLRATFPKPPVFEDKVKEREYLKGRLALAFRIFAKYGYEEGVAGHITLRDPVDPTTFWVNPFGVPFAHIRASDLIQVDHEGTVIAGGEIRRLNTAAYMIHAAVHAARPDVQCAAHSHSIYGRTFSTLGIELDITTQDSCAFYKDHALYAQFKGIVLGKEEGLNIVKALGSKKAAILQNHGLLTVGRTIEETVFWFYALEKCCYSQLLADAAAKGRGIETVKIPEEDAQYTYKVIGTPFAGYFNGLQLYEVIEREMNGAHLKYSMSVRFGQLLSRNLQRCALRLPVTSTLAKYSIRRLPTAPLLTSRALHASPQFRVPAGTANAGVAVEDAGEAELITEFSELGEKGVVDQRLINAITKGMGLKTMTDVQAQTINESIQGIDMIAQAKTGTGKTVAFLLPVIHRILQDPTLGNLRRNFASAQDIRAVVISPTRELAEQIAVEAQKITRGSGLKVQTAVGGTRKREGLMRLQREGCHILVGTPGRLMDLFSDPTSGVAAPKLQAFVLDEADRLLDIGFAPDIERIQSFFPSRSQVDRQTLMFSATIPKSVKGLARSMLKPDFTFVNTVGDETPTHLRVPQRAVFLRGFENQLPALFEIAKRAVQAHAANPDTAMPFKAVVYYGSTAEVSVARRAFTALCRDLESLYTSRAPRIQTIEMHSRLTQAQRTFNSDSFRRATTGILFSSDVTARGMDFPNVSHVIQMGVPNDTDTYIHRLGRTARADKTGEGWILFPDIEFDAFGEKLRSLPIKEDTSIESASVDLTNPAQFSQSIASVYDTLSKQFTRIFDDDKLKAYRAMNNQMSKYDKRESRRLLHQLATSIWGYPEPPYLPEPSPSRAGGRYNRSQRGNSGGYGGYSDRRGGSSYGGRGGSRGGSYGSGRDYGRDRGFDRGFDRRGSQGDRRRTSLWE</sequence>
<dbReference type="VEuPathDB" id="FungiDB:TERG_07437"/>
<comment type="domain">
    <text evidence="8">The Q motif is unique to and characteristic of the DEAD box family of RNA helicases and controls ATP binding and hydrolysis.</text>
</comment>
<dbReference type="GO" id="GO:0042254">
    <property type="term" value="P:ribosome biogenesis"/>
    <property type="evidence" value="ECO:0007669"/>
    <property type="project" value="UniProtKB-KW"/>
</dbReference>
<dbReference type="NCBIfam" id="NF004855">
    <property type="entry name" value="PRK06208.1"/>
    <property type="match status" value="1"/>
</dbReference>
<protein>
    <recommendedName>
        <fullName evidence="8">ATP-dependent RNA helicase</fullName>
        <ecNumber evidence="8">3.6.4.13</ecNumber>
    </recommendedName>
</protein>
<dbReference type="VEuPathDB" id="FungiDB:TERG_07436"/>
<gene>
    <name evidence="12" type="ORF">A7C99_1388</name>
</gene>
<organism evidence="12 13">
    <name type="scientific">Trichophyton rubrum</name>
    <name type="common">Athlete's foot fungus</name>
    <name type="synonym">Epidermophyton rubrum</name>
    <dbReference type="NCBI Taxonomy" id="5551"/>
    <lineage>
        <taxon>Eukaryota</taxon>
        <taxon>Fungi</taxon>
        <taxon>Dikarya</taxon>
        <taxon>Ascomycota</taxon>
        <taxon>Pezizomycotina</taxon>
        <taxon>Eurotiomycetes</taxon>
        <taxon>Eurotiomycetidae</taxon>
        <taxon>Onygenales</taxon>
        <taxon>Arthrodermataceae</taxon>
        <taxon>Trichophyton</taxon>
    </lineage>
</organism>
<feature type="region of interest" description="Disordered" evidence="9">
    <location>
        <begin position="146"/>
        <end position="181"/>
    </location>
</feature>
<keyword evidence="6 8" id="KW-0694">RNA-binding</keyword>
<dbReference type="Gene3D" id="3.40.225.10">
    <property type="entry name" value="Class II aldolase/adducin N-terminal domain"/>
    <property type="match status" value="1"/>
</dbReference>
<feature type="domain" description="Helicase C-terminal" evidence="11">
    <location>
        <begin position="766"/>
        <end position="941"/>
    </location>
</feature>
<evidence type="ECO:0000256" key="3">
    <source>
        <dbReference type="ARBA" id="ARBA00022801"/>
    </source>
</evidence>
<dbReference type="InterPro" id="IPR027417">
    <property type="entry name" value="P-loop_NTPase"/>
</dbReference>
<evidence type="ECO:0000256" key="5">
    <source>
        <dbReference type="ARBA" id="ARBA00022840"/>
    </source>
</evidence>
<dbReference type="GO" id="GO:0005634">
    <property type="term" value="C:nucleus"/>
    <property type="evidence" value="ECO:0007669"/>
    <property type="project" value="UniProtKB-SubCell"/>
</dbReference>
<dbReference type="SUPFAM" id="SSF53639">
    <property type="entry name" value="AraD/HMP-PK domain-like"/>
    <property type="match status" value="1"/>
</dbReference>
<name>A0A178F5T4_TRIRU</name>
<comment type="catalytic activity">
    <reaction evidence="7 8">
        <text>ATP + H2O = ADP + phosphate + H(+)</text>
        <dbReference type="Rhea" id="RHEA:13065"/>
        <dbReference type="ChEBI" id="CHEBI:15377"/>
        <dbReference type="ChEBI" id="CHEBI:15378"/>
        <dbReference type="ChEBI" id="CHEBI:30616"/>
        <dbReference type="ChEBI" id="CHEBI:43474"/>
        <dbReference type="ChEBI" id="CHEBI:456216"/>
        <dbReference type="EC" id="3.6.4.13"/>
    </reaction>
</comment>
<evidence type="ECO:0000313" key="12">
    <source>
        <dbReference type="EMBL" id="OAL67524.1"/>
    </source>
</evidence>
<dbReference type="InterPro" id="IPR006461">
    <property type="entry name" value="PLAC_motif_containing"/>
</dbReference>
<feature type="compositionally biased region" description="Basic and acidic residues" evidence="9">
    <location>
        <begin position="1056"/>
        <end position="1083"/>
    </location>
</feature>
<dbReference type="InterPro" id="IPR011545">
    <property type="entry name" value="DEAD/DEAH_box_helicase_dom"/>
</dbReference>
<accession>A0A178F5T4</accession>
<feature type="compositionally biased region" description="Polar residues" evidence="9">
    <location>
        <begin position="1"/>
        <end position="12"/>
    </location>
</feature>
<keyword evidence="2 8" id="KW-0547">Nucleotide-binding</keyword>
<dbReference type="InterPro" id="IPR036409">
    <property type="entry name" value="Aldolase_II/adducin_N_sf"/>
</dbReference>
<evidence type="ECO:0000256" key="4">
    <source>
        <dbReference type="ARBA" id="ARBA00022806"/>
    </source>
</evidence>